<reference evidence="1 2" key="1">
    <citation type="journal article" date="2022" name="Plant J.">
        <title>Chromosome-level genome of Camellia lanceoleosa provides a valuable resource for understanding genome evolution and self-incompatibility.</title>
        <authorList>
            <person name="Gong W."/>
            <person name="Xiao S."/>
            <person name="Wang L."/>
            <person name="Liao Z."/>
            <person name="Chang Y."/>
            <person name="Mo W."/>
            <person name="Hu G."/>
            <person name="Li W."/>
            <person name="Zhao G."/>
            <person name="Zhu H."/>
            <person name="Hu X."/>
            <person name="Ji K."/>
            <person name="Xiang X."/>
            <person name="Song Q."/>
            <person name="Yuan D."/>
            <person name="Jin S."/>
            <person name="Zhang L."/>
        </authorList>
    </citation>
    <scope>NUCLEOTIDE SEQUENCE [LARGE SCALE GENOMIC DNA]</scope>
    <source>
        <strain evidence="1">SQ_2022a</strain>
    </source>
</reference>
<accession>A0ACC0FA04</accession>
<evidence type="ECO:0000313" key="1">
    <source>
        <dbReference type="EMBL" id="KAI7984231.1"/>
    </source>
</evidence>
<organism evidence="1 2">
    <name type="scientific">Camellia lanceoleosa</name>
    <dbReference type="NCBI Taxonomy" id="1840588"/>
    <lineage>
        <taxon>Eukaryota</taxon>
        <taxon>Viridiplantae</taxon>
        <taxon>Streptophyta</taxon>
        <taxon>Embryophyta</taxon>
        <taxon>Tracheophyta</taxon>
        <taxon>Spermatophyta</taxon>
        <taxon>Magnoliopsida</taxon>
        <taxon>eudicotyledons</taxon>
        <taxon>Gunneridae</taxon>
        <taxon>Pentapetalae</taxon>
        <taxon>asterids</taxon>
        <taxon>Ericales</taxon>
        <taxon>Theaceae</taxon>
        <taxon>Camellia</taxon>
    </lineage>
</organism>
<proteinExistence type="predicted"/>
<evidence type="ECO:0000313" key="2">
    <source>
        <dbReference type="Proteomes" id="UP001060215"/>
    </source>
</evidence>
<name>A0ACC0FA04_9ERIC</name>
<gene>
    <name evidence="1" type="ORF">LOK49_LG15G01536</name>
</gene>
<comment type="caution">
    <text evidence="1">The sequence shown here is derived from an EMBL/GenBank/DDBJ whole genome shotgun (WGS) entry which is preliminary data.</text>
</comment>
<keyword evidence="2" id="KW-1185">Reference proteome</keyword>
<dbReference type="Proteomes" id="UP001060215">
    <property type="component" value="Chromosome 11"/>
</dbReference>
<sequence>MADHFHHGRDPPHIEDELDIMSLPLRIRPFDPERYHPQEHILPPFTFYHFTDFDQRAPADLPLPEPESHLSHQAREVSSRSTRGYGSILAREWYMELPNAIRHIVDEVGFEPFCAGLLRYPASRTLMGAFVERWWDTTNLFNFSATGDMTMTPYDFSMLTGLDVAGRQVPYDADIGEWEAAWIYLLGGTSPETVEEIEQYARGFLMFLLGTTLFSDRGNTVGLYFLSALVDLSQVSQYDWGGVGLATLYCYMSATSSGRGNIVGGYWRAWELWIYAYFPTLAPELEVKVPLEIPYSRRFKGLCQPRTRETLPYLRQFFDIVRPTE</sequence>
<dbReference type="EMBL" id="CM045768">
    <property type="protein sequence ID" value="KAI7984231.1"/>
    <property type="molecule type" value="Genomic_DNA"/>
</dbReference>
<feature type="non-terminal residue" evidence="1">
    <location>
        <position position="325"/>
    </location>
</feature>
<protein>
    <submittedName>
        <fullName evidence="1">Protein MAIN-LIKE 2</fullName>
    </submittedName>
</protein>